<evidence type="ECO:0000313" key="2">
    <source>
        <dbReference type="Proteomes" id="UP000286501"/>
    </source>
</evidence>
<comment type="caution">
    <text evidence="1">The sequence shown here is derived from an EMBL/GenBank/DDBJ whole genome shotgun (WGS) entry which is preliminary data.</text>
</comment>
<sequence>MIDLVKMVSLIAKNESDKPASIDFNGRVGCLFFRNHSFKVDWTEGNEQVSFESSNSNSLSSTISILESLQHICFDYFKDHLTEYDIALNRKYGFLLITHIQ</sequence>
<protein>
    <submittedName>
        <fullName evidence="1">Uncharacterized protein</fullName>
    </submittedName>
</protein>
<organism evidence="1 2">
    <name type="scientific">Segatella copri</name>
    <dbReference type="NCBI Taxonomy" id="165179"/>
    <lineage>
        <taxon>Bacteria</taxon>
        <taxon>Pseudomonadati</taxon>
        <taxon>Bacteroidota</taxon>
        <taxon>Bacteroidia</taxon>
        <taxon>Bacteroidales</taxon>
        <taxon>Prevotellaceae</taxon>
        <taxon>Segatella</taxon>
    </lineage>
</organism>
<dbReference type="Proteomes" id="UP000286501">
    <property type="component" value="Unassembled WGS sequence"/>
</dbReference>
<reference evidence="1 2" key="1">
    <citation type="submission" date="2018-08" db="EMBL/GenBank/DDBJ databases">
        <title>A genome reference for cultivated species of the human gut microbiota.</title>
        <authorList>
            <person name="Zou Y."/>
            <person name="Xue W."/>
            <person name="Luo G."/>
        </authorList>
    </citation>
    <scope>NUCLEOTIDE SEQUENCE [LARGE SCALE GENOMIC DNA]</scope>
    <source>
        <strain evidence="1 2">AM22-1</strain>
    </source>
</reference>
<gene>
    <name evidence="1" type="ORF">DW250_10065</name>
</gene>
<dbReference type="AlphaFoldDB" id="A0A3R6HP00"/>
<dbReference type="RefSeq" id="WP_118201121.1">
    <property type="nucleotide sequence ID" value="NZ_QRIE01000005.1"/>
</dbReference>
<dbReference type="EMBL" id="QRIN01000040">
    <property type="protein sequence ID" value="RHG64785.1"/>
    <property type="molecule type" value="Genomic_DNA"/>
</dbReference>
<proteinExistence type="predicted"/>
<evidence type="ECO:0000313" key="1">
    <source>
        <dbReference type="EMBL" id="RHG64785.1"/>
    </source>
</evidence>
<name>A0A3R6HP00_9BACT</name>
<accession>A0A3R6HP00</accession>